<evidence type="ECO:0000313" key="3">
    <source>
        <dbReference type="Proteomes" id="UP000006352"/>
    </source>
</evidence>
<feature type="compositionally biased region" description="Basic and acidic residues" evidence="1">
    <location>
        <begin position="145"/>
        <end position="165"/>
    </location>
</feature>
<dbReference type="STRING" id="599839.J4HSS4"/>
<protein>
    <submittedName>
        <fullName evidence="2">Uncharacterized protein</fullName>
    </submittedName>
</protein>
<name>J4HSS4_9APHY</name>
<accession>J4HSS4</accession>
<gene>
    <name evidence="2" type="ORF">FIBRA_01111</name>
</gene>
<dbReference type="GeneID" id="24094008"/>
<evidence type="ECO:0000256" key="1">
    <source>
        <dbReference type="SAM" id="MobiDB-lite"/>
    </source>
</evidence>
<reference evidence="2 3" key="1">
    <citation type="journal article" date="2012" name="Appl. Environ. Microbiol.">
        <title>Short-read sequencing for genomic analysis of the brown rot fungus Fibroporia radiculosa.</title>
        <authorList>
            <person name="Tang J.D."/>
            <person name="Perkins A.D."/>
            <person name="Sonstegard T.S."/>
            <person name="Schroeder S.G."/>
            <person name="Burgess S.C."/>
            <person name="Diehl S.V."/>
        </authorList>
    </citation>
    <scope>NUCLEOTIDE SEQUENCE [LARGE SCALE GENOMIC DNA]</scope>
    <source>
        <strain evidence="2 3">TFFH 294</strain>
    </source>
</reference>
<feature type="region of interest" description="Disordered" evidence="1">
    <location>
        <begin position="179"/>
        <end position="305"/>
    </location>
</feature>
<proteinExistence type="predicted"/>
<dbReference type="EMBL" id="HE796915">
    <property type="protein sequence ID" value="CCL99097.1"/>
    <property type="molecule type" value="Genomic_DNA"/>
</dbReference>
<dbReference type="AlphaFoldDB" id="J4HSS4"/>
<dbReference type="RefSeq" id="XP_012178380.1">
    <property type="nucleotide sequence ID" value="XM_012322990.1"/>
</dbReference>
<feature type="region of interest" description="Disordered" evidence="1">
    <location>
        <begin position="368"/>
        <end position="403"/>
    </location>
</feature>
<feature type="region of interest" description="Disordered" evidence="1">
    <location>
        <begin position="429"/>
        <end position="460"/>
    </location>
</feature>
<organism evidence="2 3">
    <name type="scientific">Fibroporia radiculosa</name>
    <dbReference type="NCBI Taxonomy" id="599839"/>
    <lineage>
        <taxon>Eukaryota</taxon>
        <taxon>Fungi</taxon>
        <taxon>Dikarya</taxon>
        <taxon>Basidiomycota</taxon>
        <taxon>Agaricomycotina</taxon>
        <taxon>Agaricomycetes</taxon>
        <taxon>Polyporales</taxon>
        <taxon>Fibroporiaceae</taxon>
        <taxon>Fibroporia</taxon>
    </lineage>
</organism>
<evidence type="ECO:0000313" key="2">
    <source>
        <dbReference type="EMBL" id="CCL99097.1"/>
    </source>
</evidence>
<dbReference type="OrthoDB" id="2163491at2759"/>
<keyword evidence="3" id="KW-1185">Reference proteome</keyword>
<dbReference type="HOGENOM" id="CLU_383109_0_0_1"/>
<feature type="compositionally biased region" description="Polar residues" evidence="1">
    <location>
        <begin position="230"/>
        <end position="243"/>
    </location>
</feature>
<feature type="region of interest" description="Disordered" evidence="1">
    <location>
        <begin position="341"/>
        <end position="360"/>
    </location>
</feature>
<feature type="compositionally biased region" description="Acidic residues" evidence="1">
    <location>
        <begin position="429"/>
        <end position="450"/>
    </location>
</feature>
<feature type="region of interest" description="Disordered" evidence="1">
    <location>
        <begin position="143"/>
        <end position="165"/>
    </location>
</feature>
<dbReference type="InParanoid" id="J4HSS4"/>
<sequence length="722" mass="81134">MRVPQSWNDAGLLQDEPLLTHFTVRDQQIASPGQRGAIDWSPAFMQEFLHSDVVSLPFDSDDSGSSEQLAATAEWLRLAFYACQRESADVQSRKFKGPPDKSDIRLFVEFYWRLRQDVKVNGDSSRRFLIQKRRERGYQYEPDEEIRKEYADKPHGVEEGGKDNCKSFAMPEQTAAFHRVDRTRQGKGQRQSCDLGASGRSTNPGRTDPTHAQQRRCAAKLSPRDETAHVSESTPPTKSSSNDGGQRTRSRPGTRPTKTRTPRNPGSTKSDDSTRSSKRRRDNLGEIAVGGVNIPKKKMDEHQRNPIKDVKVPAATDKMSSNPIPTVMNNRTKSDTVHVDAGHTLTRPKNESSMSSNRKRRREVFEMAQTGLANPRSTRKLVPTGQQRSSPKTYGHDGSITFHDMDTNLSQAANEASTVAQNSVDPLTDFEEEDPAEGQDEPPNSSDDESPLNPAVYRRRSGLPDFDLSDKYSQLAQGYSSLSNPLQSSVPYTPPVIREFVQKPRLFRKPPIWAESRQEVCESFDWFRSYQGGVYFMKDMVKGYLLSAFSSNRDLFAHDGRLIISHGGGKAESLHTKEGQTESHEADDQLAGDKSVRALLNTYHLRRPLVLIIDDKYASFPYDLSADGYTYVVLGFYRIAHAWAEQQPANNTRGFVVRYKFAFQWCEEQGGPWWINVPDPCALGSKFQVEEALRHQETTSSNVSGGEASAAKELVEALNDTR</sequence>
<feature type="compositionally biased region" description="Basic residues" evidence="1">
    <location>
        <begin position="248"/>
        <end position="261"/>
    </location>
</feature>
<dbReference type="Proteomes" id="UP000006352">
    <property type="component" value="Unassembled WGS sequence"/>
</dbReference>